<organism evidence="2 3">
    <name type="scientific">Cylicocyclus nassatus</name>
    <name type="common">Nematode worm</name>
    <dbReference type="NCBI Taxonomy" id="53992"/>
    <lineage>
        <taxon>Eukaryota</taxon>
        <taxon>Metazoa</taxon>
        <taxon>Ecdysozoa</taxon>
        <taxon>Nematoda</taxon>
        <taxon>Chromadorea</taxon>
        <taxon>Rhabditida</taxon>
        <taxon>Rhabditina</taxon>
        <taxon>Rhabditomorpha</taxon>
        <taxon>Strongyloidea</taxon>
        <taxon>Strongylidae</taxon>
        <taxon>Cylicocyclus</taxon>
    </lineage>
</organism>
<comment type="caution">
    <text evidence="2">The sequence shown here is derived from an EMBL/GenBank/DDBJ whole genome shotgun (WGS) entry which is preliminary data.</text>
</comment>
<dbReference type="PANTHER" id="PTHR33748:SF6">
    <property type="entry name" value="TPM_PHOSPHATASE DOMAIN-CONTAINING PROTEIN"/>
    <property type="match status" value="1"/>
</dbReference>
<dbReference type="InterPro" id="IPR033438">
    <property type="entry name" value="MOLO1"/>
</dbReference>
<dbReference type="AlphaFoldDB" id="A0AA36M903"/>
<dbReference type="Proteomes" id="UP001176961">
    <property type="component" value="Unassembled WGS sequence"/>
</dbReference>
<gene>
    <name evidence="2" type="ORF">CYNAS_LOCUS15887</name>
</gene>
<dbReference type="Pfam" id="PF17175">
    <property type="entry name" value="MOLO1"/>
    <property type="match status" value="1"/>
</dbReference>
<evidence type="ECO:0000256" key="1">
    <source>
        <dbReference type="SAM" id="SignalP"/>
    </source>
</evidence>
<dbReference type="Gene3D" id="3.10.310.50">
    <property type="match status" value="1"/>
</dbReference>
<sequence>MLIILSTLVVVTVQQWTPQDYPNPRNNYKQCKMVFSSNICDPDEAFDMSGRLRLNHEMRQMTERTSSGNKWCTRKGMDATLAIVRQGTQQFANGLRDSWNTDDQCKNSAVFLWSSNNRQLYFARRPNAVLQDAEFQAILRAHSKDIQTGSALALANIFKEMGRKGEWTTPGSATTKRSASSVLFYGVTALAIALSLIIP</sequence>
<proteinExistence type="predicted"/>
<dbReference type="GO" id="GO:0005892">
    <property type="term" value="C:acetylcholine-gated channel complex"/>
    <property type="evidence" value="ECO:0007669"/>
    <property type="project" value="InterPro"/>
</dbReference>
<evidence type="ECO:0000313" key="3">
    <source>
        <dbReference type="Proteomes" id="UP001176961"/>
    </source>
</evidence>
<reference evidence="2" key="1">
    <citation type="submission" date="2023-07" db="EMBL/GenBank/DDBJ databases">
        <authorList>
            <consortium name="CYATHOMIX"/>
        </authorList>
    </citation>
    <scope>NUCLEOTIDE SEQUENCE</scope>
    <source>
        <strain evidence="2">N/A</strain>
    </source>
</reference>
<dbReference type="EMBL" id="CATQJL010000305">
    <property type="protein sequence ID" value="CAJ0603904.1"/>
    <property type="molecule type" value="Genomic_DNA"/>
</dbReference>
<accession>A0AA36M903</accession>
<name>A0AA36M903_CYLNA</name>
<keyword evidence="1" id="KW-0732">Signal</keyword>
<evidence type="ECO:0000313" key="2">
    <source>
        <dbReference type="EMBL" id="CAJ0603904.1"/>
    </source>
</evidence>
<dbReference type="PANTHER" id="PTHR33748">
    <property type="entry name" value="PROTEIN CBG04600"/>
    <property type="match status" value="1"/>
</dbReference>
<feature type="signal peptide" evidence="1">
    <location>
        <begin position="1"/>
        <end position="15"/>
    </location>
</feature>
<protein>
    <submittedName>
        <fullName evidence="2">Uncharacterized protein</fullName>
    </submittedName>
</protein>
<keyword evidence="3" id="KW-1185">Reference proteome</keyword>
<feature type="chain" id="PRO_5041259429" evidence="1">
    <location>
        <begin position="16"/>
        <end position="199"/>
    </location>
</feature>